<comment type="caution">
    <text evidence="2">The sequence shown here is derived from an EMBL/GenBank/DDBJ whole genome shotgun (WGS) entry which is preliminary data.</text>
</comment>
<accession>A0ABW6PRZ3</accession>
<evidence type="ECO:0008006" key="4">
    <source>
        <dbReference type="Google" id="ProtNLM"/>
    </source>
</evidence>
<protein>
    <recommendedName>
        <fullName evidence="4">Peptide chain release factor 1</fullName>
    </recommendedName>
</protein>
<dbReference type="EMBL" id="JBIAMX010000012">
    <property type="protein sequence ID" value="MFF0545164.1"/>
    <property type="molecule type" value="Genomic_DNA"/>
</dbReference>
<feature type="region of interest" description="Disordered" evidence="1">
    <location>
        <begin position="156"/>
        <end position="177"/>
    </location>
</feature>
<sequence length="367" mass="39442">MLHTDIPTRREITALASTTAPWCVSIYTPTGADPAEPDAHRVAFGNQVRDALERVGDGEARAALSEEFDDLLDDPEFWRYQSRTLVVLATPARARIYRLPNRLPASTTVADRFLLTPLLRTVTFPQTAYVLALSEGAARLVEVAADGPAVDITPADLPTSAADHAGKSSLGDRAPKGRVQGYEGRKIRVRQYARAVDQELRPLLTGRDTPLVLAAAEPTDALFRSVNSYPDLLDESLPGNPEHLSPEELAAHTRPLLDRHYAAQLAELSDLFGKRGAEGRALTDVADVARAATFGIVDTVFVDIDVSLPGTLADDDGAVTFGTDDEGPDVLDEIARRVLLTDGRVLAVRGAEVPGGGPVAAILRYPM</sequence>
<keyword evidence="3" id="KW-1185">Reference proteome</keyword>
<gene>
    <name evidence="2" type="ORF">ACFYTF_20230</name>
</gene>
<proteinExistence type="predicted"/>
<reference evidence="2 3" key="1">
    <citation type="submission" date="2024-10" db="EMBL/GenBank/DDBJ databases">
        <title>The Natural Products Discovery Center: Release of the First 8490 Sequenced Strains for Exploring Actinobacteria Biosynthetic Diversity.</title>
        <authorList>
            <person name="Kalkreuter E."/>
            <person name="Kautsar S.A."/>
            <person name="Yang D."/>
            <person name="Bader C.D."/>
            <person name="Teijaro C.N."/>
            <person name="Fluegel L."/>
            <person name="Davis C.M."/>
            <person name="Simpson J.R."/>
            <person name="Lauterbach L."/>
            <person name="Steele A.D."/>
            <person name="Gui C."/>
            <person name="Meng S."/>
            <person name="Li G."/>
            <person name="Viehrig K."/>
            <person name="Ye F."/>
            <person name="Su P."/>
            <person name="Kiefer A.F."/>
            <person name="Nichols A."/>
            <person name="Cepeda A.J."/>
            <person name="Yan W."/>
            <person name="Fan B."/>
            <person name="Jiang Y."/>
            <person name="Adhikari A."/>
            <person name="Zheng C.-J."/>
            <person name="Schuster L."/>
            <person name="Cowan T.M."/>
            <person name="Smanski M.J."/>
            <person name="Chevrette M.G."/>
            <person name="De Carvalho L.P.S."/>
            <person name="Shen B."/>
        </authorList>
    </citation>
    <scope>NUCLEOTIDE SEQUENCE [LARGE SCALE GENOMIC DNA]</scope>
    <source>
        <strain evidence="2 3">NPDC004045</strain>
    </source>
</reference>
<dbReference type="Proteomes" id="UP001601444">
    <property type="component" value="Unassembled WGS sequence"/>
</dbReference>
<evidence type="ECO:0000256" key="1">
    <source>
        <dbReference type="SAM" id="MobiDB-lite"/>
    </source>
</evidence>
<dbReference type="RefSeq" id="WP_387701651.1">
    <property type="nucleotide sequence ID" value="NZ_JBIAMX010000012.1"/>
</dbReference>
<evidence type="ECO:0000313" key="2">
    <source>
        <dbReference type="EMBL" id="MFF0545164.1"/>
    </source>
</evidence>
<dbReference type="Pfam" id="PF18855">
    <property type="entry name" value="baeRF_family11"/>
    <property type="match status" value="1"/>
</dbReference>
<evidence type="ECO:0000313" key="3">
    <source>
        <dbReference type="Proteomes" id="UP001601444"/>
    </source>
</evidence>
<organism evidence="2 3">
    <name type="scientific">Nocardia thailandica</name>
    <dbReference type="NCBI Taxonomy" id="257275"/>
    <lineage>
        <taxon>Bacteria</taxon>
        <taxon>Bacillati</taxon>
        <taxon>Actinomycetota</taxon>
        <taxon>Actinomycetes</taxon>
        <taxon>Mycobacteriales</taxon>
        <taxon>Nocardiaceae</taxon>
        <taxon>Nocardia</taxon>
    </lineage>
</organism>
<dbReference type="InterPro" id="IPR041638">
    <property type="entry name" value="BaeRF_family11"/>
</dbReference>
<name>A0ABW6PRZ3_9NOCA</name>